<dbReference type="Pfam" id="PF01204">
    <property type="entry name" value="Trehalase"/>
    <property type="match status" value="1"/>
</dbReference>
<dbReference type="InterPro" id="IPR012341">
    <property type="entry name" value="6hp_glycosidase-like_sf"/>
</dbReference>
<evidence type="ECO:0000313" key="6">
    <source>
        <dbReference type="Proteomes" id="UP000233551"/>
    </source>
</evidence>
<proteinExistence type="inferred from homology"/>
<dbReference type="Gene3D" id="1.50.10.10">
    <property type="match status" value="1"/>
</dbReference>
<evidence type="ECO:0000256" key="3">
    <source>
        <dbReference type="ARBA" id="ARBA00030473"/>
    </source>
</evidence>
<dbReference type="InterPro" id="IPR001661">
    <property type="entry name" value="Glyco_hydro_37"/>
</dbReference>
<sequence length="73" mass="8028">DFPNGRAPLRHMIVKGLVRSGSTDAKQMAEDLAVRWIRTNYAAYKQIGQMHEKYNVANCGEFGGGGEYVPQAG</sequence>
<evidence type="ECO:0000256" key="1">
    <source>
        <dbReference type="ARBA" id="ARBA00005615"/>
    </source>
</evidence>
<dbReference type="EMBL" id="PGOL01044031">
    <property type="protein sequence ID" value="PKH86499.1"/>
    <property type="molecule type" value="Genomic_DNA"/>
</dbReference>
<accession>A0A2I0H1C6</accession>
<feature type="non-terminal residue" evidence="5">
    <location>
        <position position="1"/>
    </location>
</feature>
<dbReference type="STRING" id="22663.A0A2I0H1C6"/>
<evidence type="ECO:0000313" key="5">
    <source>
        <dbReference type="EMBL" id="PKH86499.1"/>
    </source>
</evidence>
<protein>
    <recommendedName>
        <fullName evidence="2">alpha,alpha-trehalase</fullName>
        <ecNumber evidence="2">3.2.1.28</ecNumber>
    </recommendedName>
    <alternativeName>
        <fullName evidence="3">Alpha,alpha-trehalase</fullName>
    </alternativeName>
    <alternativeName>
        <fullName evidence="4">Alpha,alpha-trehalose glucohydrolase</fullName>
    </alternativeName>
</protein>
<dbReference type="GO" id="GO:0005993">
    <property type="term" value="P:trehalose catabolic process"/>
    <property type="evidence" value="ECO:0007669"/>
    <property type="project" value="TreeGrafter"/>
</dbReference>
<dbReference type="AlphaFoldDB" id="A0A2I0H1C6"/>
<dbReference type="PANTHER" id="PTHR23403">
    <property type="entry name" value="TREHALASE"/>
    <property type="match status" value="1"/>
</dbReference>
<dbReference type="Proteomes" id="UP000233551">
    <property type="component" value="Unassembled WGS sequence"/>
</dbReference>
<organism evidence="5 6">
    <name type="scientific">Punica granatum</name>
    <name type="common">Pomegranate</name>
    <dbReference type="NCBI Taxonomy" id="22663"/>
    <lineage>
        <taxon>Eukaryota</taxon>
        <taxon>Viridiplantae</taxon>
        <taxon>Streptophyta</taxon>
        <taxon>Embryophyta</taxon>
        <taxon>Tracheophyta</taxon>
        <taxon>Spermatophyta</taxon>
        <taxon>Magnoliopsida</taxon>
        <taxon>eudicotyledons</taxon>
        <taxon>Gunneridae</taxon>
        <taxon>Pentapetalae</taxon>
        <taxon>rosids</taxon>
        <taxon>malvids</taxon>
        <taxon>Myrtales</taxon>
        <taxon>Lythraceae</taxon>
        <taxon>Punica</taxon>
    </lineage>
</organism>
<gene>
    <name evidence="5" type="ORF">CRG98_049984</name>
</gene>
<dbReference type="SUPFAM" id="SSF48208">
    <property type="entry name" value="Six-hairpin glycosidases"/>
    <property type="match status" value="1"/>
</dbReference>
<evidence type="ECO:0000256" key="4">
    <source>
        <dbReference type="ARBA" id="ARBA00031637"/>
    </source>
</evidence>
<reference evidence="5 6" key="1">
    <citation type="submission" date="2017-11" db="EMBL/GenBank/DDBJ databases">
        <title>De-novo sequencing of pomegranate (Punica granatum L.) genome.</title>
        <authorList>
            <person name="Akparov Z."/>
            <person name="Amiraslanov A."/>
            <person name="Hajiyeva S."/>
            <person name="Abbasov M."/>
            <person name="Kaur K."/>
            <person name="Hamwieh A."/>
            <person name="Solovyev V."/>
            <person name="Salamov A."/>
            <person name="Braich B."/>
            <person name="Kosarev P."/>
            <person name="Mahmoud A."/>
            <person name="Hajiyev E."/>
            <person name="Babayeva S."/>
            <person name="Izzatullayeva V."/>
            <person name="Mammadov A."/>
            <person name="Mammadov A."/>
            <person name="Sharifova S."/>
            <person name="Ojaghi J."/>
            <person name="Eynullazada K."/>
            <person name="Bayramov B."/>
            <person name="Abdulazimova A."/>
            <person name="Shahmuradov I."/>
        </authorList>
    </citation>
    <scope>NUCLEOTIDE SEQUENCE [LARGE SCALE GENOMIC DNA]</scope>
    <source>
        <strain evidence="6">cv. AG2017</strain>
        <tissue evidence="5">Leaf</tissue>
    </source>
</reference>
<dbReference type="InterPro" id="IPR008928">
    <property type="entry name" value="6-hairpin_glycosidase_sf"/>
</dbReference>
<comment type="similarity">
    <text evidence="1">Belongs to the glycosyl hydrolase 37 family.</text>
</comment>
<comment type="caution">
    <text evidence="5">The sequence shown here is derived from an EMBL/GenBank/DDBJ whole genome shotgun (WGS) entry which is preliminary data.</text>
</comment>
<dbReference type="GO" id="GO:0004555">
    <property type="term" value="F:alpha,alpha-trehalase activity"/>
    <property type="evidence" value="ECO:0007669"/>
    <property type="project" value="UniProtKB-EC"/>
</dbReference>
<keyword evidence="6" id="KW-1185">Reference proteome</keyword>
<name>A0A2I0H1C6_PUNGR</name>
<dbReference type="PANTHER" id="PTHR23403:SF1">
    <property type="entry name" value="TREHALASE"/>
    <property type="match status" value="1"/>
</dbReference>
<evidence type="ECO:0000256" key="2">
    <source>
        <dbReference type="ARBA" id="ARBA00012757"/>
    </source>
</evidence>
<dbReference type="EC" id="3.2.1.28" evidence="2"/>